<evidence type="ECO:0000256" key="1">
    <source>
        <dbReference type="ARBA" id="ARBA00004123"/>
    </source>
</evidence>
<feature type="region of interest" description="Disordered" evidence="6">
    <location>
        <begin position="99"/>
        <end position="128"/>
    </location>
</feature>
<comment type="similarity">
    <text evidence="2">Belongs to the ORC6 family.</text>
</comment>
<organism evidence="8 9">
    <name type="scientific">Myxozyma melibiosi</name>
    <dbReference type="NCBI Taxonomy" id="54550"/>
    <lineage>
        <taxon>Eukaryota</taxon>
        <taxon>Fungi</taxon>
        <taxon>Dikarya</taxon>
        <taxon>Ascomycota</taxon>
        <taxon>Saccharomycotina</taxon>
        <taxon>Lipomycetes</taxon>
        <taxon>Lipomycetales</taxon>
        <taxon>Lipomycetaceae</taxon>
        <taxon>Myxozyma</taxon>
    </lineage>
</organism>
<protein>
    <submittedName>
        <fullName evidence="8">Origin recognition complex subunit 6-domain-containing protein</fullName>
    </submittedName>
</protein>
<evidence type="ECO:0000313" key="9">
    <source>
        <dbReference type="Proteomes" id="UP001498771"/>
    </source>
</evidence>
<reference evidence="8 9" key="1">
    <citation type="submission" date="2024-03" db="EMBL/GenBank/DDBJ databases">
        <title>Genome-scale model development and genomic sequencing of the oleaginous clade Lipomyces.</title>
        <authorList>
            <consortium name="Lawrence Berkeley National Laboratory"/>
            <person name="Czajka J.J."/>
            <person name="Han Y."/>
            <person name="Kim J."/>
            <person name="Mondo S.J."/>
            <person name="Hofstad B.A."/>
            <person name="Robles A."/>
            <person name="Haridas S."/>
            <person name="Riley R."/>
            <person name="LaButti K."/>
            <person name="Pangilinan J."/>
            <person name="Andreopoulos W."/>
            <person name="Lipzen A."/>
            <person name="Yan J."/>
            <person name="Wang M."/>
            <person name="Ng V."/>
            <person name="Grigoriev I.V."/>
            <person name="Spatafora J.W."/>
            <person name="Magnuson J.K."/>
            <person name="Baker S.E."/>
            <person name="Pomraning K.R."/>
        </authorList>
    </citation>
    <scope>NUCLEOTIDE SEQUENCE [LARGE SCALE GENOMIC DNA]</scope>
    <source>
        <strain evidence="8 9">Phaff 52-87</strain>
    </source>
</reference>
<evidence type="ECO:0000256" key="2">
    <source>
        <dbReference type="ARBA" id="ARBA00010840"/>
    </source>
</evidence>
<feature type="domain" description="ORC6 first cyclin-like" evidence="7">
    <location>
        <begin position="9"/>
        <end position="92"/>
    </location>
</feature>
<evidence type="ECO:0000256" key="4">
    <source>
        <dbReference type="ARBA" id="ARBA00023125"/>
    </source>
</evidence>
<comment type="caution">
    <text evidence="8">The sequence shown here is derived from an EMBL/GenBank/DDBJ whole genome shotgun (WGS) entry which is preliminary data.</text>
</comment>
<evidence type="ECO:0000256" key="6">
    <source>
        <dbReference type="SAM" id="MobiDB-lite"/>
    </source>
</evidence>
<keyword evidence="5" id="KW-0539">Nucleus</keyword>
<keyword evidence="4" id="KW-0238">DNA-binding</keyword>
<evidence type="ECO:0000259" key="7">
    <source>
        <dbReference type="Pfam" id="PF05460"/>
    </source>
</evidence>
<accession>A0ABR1FCK3</accession>
<dbReference type="GeneID" id="90037035"/>
<keyword evidence="9" id="KW-1185">Reference proteome</keyword>
<name>A0ABR1FCK3_9ASCO</name>
<dbReference type="Proteomes" id="UP001498771">
    <property type="component" value="Unassembled WGS sequence"/>
</dbReference>
<dbReference type="InterPro" id="IPR008721">
    <property type="entry name" value="ORC6_cyclin_first"/>
</dbReference>
<evidence type="ECO:0000256" key="3">
    <source>
        <dbReference type="ARBA" id="ARBA00022705"/>
    </source>
</evidence>
<evidence type="ECO:0000313" key="8">
    <source>
        <dbReference type="EMBL" id="KAK7207579.1"/>
    </source>
</evidence>
<gene>
    <name evidence="8" type="ORF">BZA70DRAFT_271674</name>
</gene>
<comment type="subcellular location">
    <subcellularLocation>
        <location evidence="1">Nucleus</location>
    </subcellularLocation>
</comment>
<dbReference type="Pfam" id="PF05460">
    <property type="entry name" value="ORC6"/>
    <property type="match status" value="1"/>
</dbReference>
<evidence type="ECO:0000256" key="5">
    <source>
        <dbReference type="ARBA" id="ARBA00023242"/>
    </source>
</evidence>
<dbReference type="EMBL" id="JBBJBU010000001">
    <property type="protein sequence ID" value="KAK7207579.1"/>
    <property type="molecule type" value="Genomic_DNA"/>
</dbReference>
<sequence length="417" mass="45449">MNSALASTIQTLLPAMSIVPPDLTRHAARLLAQSRHLVQLPAKHEHCRAHICAHLACVRLQSVLSLDKAMPHQLPCSEKQYRALFDLFDAKLPDESASVARPAFSSEPTALESASTADPLEQLPDNDLLKTADSNNLSTLSRASIAGVSASLGLPQSLVPLARSGVANLFTTNPSAGPSSQILNTARPFGVPPRCPAYKCAEMEWAVFGAVLFVLLYGDVVERVGVVDNDNDTTTTTKKQSPTKRKLHAFLRKSPDHDRFCAKFLKLARAATDEHALDHAIQELQLICFARDMRTYNNSHAVSGTAKPSSSSAAAAAKVRYSVLNKRFADGVRRWVARAREIAASKKGASAPSSTTEEIREAVVSGSMIRPSVMFLTRKRKAEFETWNAAILRKLKKIEQNSTFEPTVHTRSAARVH</sequence>
<keyword evidence="3" id="KW-0235">DNA replication</keyword>
<dbReference type="RefSeq" id="XP_064770612.1">
    <property type="nucleotide sequence ID" value="XM_064911523.1"/>
</dbReference>
<proteinExistence type="inferred from homology"/>
<feature type="compositionally biased region" description="Polar residues" evidence="6">
    <location>
        <begin position="106"/>
        <end position="116"/>
    </location>
</feature>